<sequence length="307" mass="35596">PLDSLRIPLNAVNIQQQFDLNRVIKFSMKTGNQTDLRKEASELKEQIMQSFKQRQNLIFPTIAKIISTTDQYRQQHNTDVLSMEGSNKNTPLKYKNEQGIQQHIKQSDVTNKLLCDILKAEYIGRTQLDQDVSIRLFQESGINYSASYALMHQMIQNLKQNRNLQEVQLLCEVICSNKVEIDQIVQNQNKADAQYKLMVAYCGKMSKTRMFPEYLIAKGLQVIHTDFCNKSKADLLHKFTRQNNQLIEYQCPCCFYIYGYEPPNIAREAVNVIKCHFCKVQVVEEKFFLVRGRGFCCSKCATVQHAE</sequence>
<accession>A0A146JVU9</accession>
<protein>
    <submittedName>
        <fullName evidence="1">Uncharacterized protein</fullName>
    </submittedName>
</protein>
<evidence type="ECO:0000313" key="1">
    <source>
        <dbReference type="EMBL" id="JAP88663.1"/>
    </source>
</evidence>
<gene>
    <name evidence="1" type="ORF">TPC1_31842</name>
</gene>
<dbReference type="AlphaFoldDB" id="A0A146JVU9"/>
<dbReference type="EMBL" id="GDID01007943">
    <property type="protein sequence ID" value="JAP88663.1"/>
    <property type="molecule type" value="Transcribed_RNA"/>
</dbReference>
<organism evidence="1">
    <name type="scientific">Trepomonas sp. PC1</name>
    <dbReference type="NCBI Taxonomy" id="1076344"/>
    <lineage>
        <taxon>Eukaryota</taxon>
        <taxon>Metamonada</taxon>
        <taxon>Diplomonadida</taxon>
        <taxon>Hexamitidae</taxon>
        <taxon>Hexamitinae</taxon>
        <taxon>Trepomonas</taxon>
    </lineage>
</organism>
<feature type="non-terminal residue" evidence="1">
    <location>
        <position position="307"/>
    </location>
</feature>
<feature type="non-terminal residue" evidence="1">
    <location>
        <position position="1"/>
    </location>
</feature>
<name>A0A146JVU9_9EUKA</name>
<reference evidence="1" key="1">
    <citation type="submission" date="2015-07" db="EMBL/GenBank/DDBJ databases">
        <title>Adaptation to a free-living lifestyle via gene acquisitions in the diplomonad Trepomonas sp. PC1.</title>
        <authorList>
            <person name="Xu F."/>
            <person name="Jerlstrom-Hultqvist J."/>
            <person name="Kolisko M."/>
            <person name="Simpson A.G.B."/>
            <person name="Roger A.J."/>
            <person name="Svard S.G."/>
            <person name="Andersson J.O."/>
        </authorList>
    </citation>
    <scope>NUCLEOTIDE SEQUENCE</scope>
    <source>
        <strain evidence="1">PC1</strain>
    </source>
</reference>
<proteinExistence type="predicted"/>